<dbReference type="PROSITE" id="PS50983">
    <property type="entry name" value="FE_B12_PBP"/>
    <property type="match status" value="1"/>
</dbReference>
<dbReference type="InterPro" id="IPR054828">
    <property type="entry name" value="Vit_B12_bind_prot"/>
</dbReference>
<evidence type="ECO:0000259" key="2">
    <source>
        <dbReference type="PROSITE" id="PS50983"/>
    </source>
</evidence>
<keyword evidence="1" id="KW-0732">Signal</keyword>
<dbReference type="SUPFAM" id="SSF53807">
    <property type="entry name" value="Helical backbone' metal receptor"/>
    <property type="match status" value="1"/>
</dbReference>
<dbReference type="Pfam" id="PF01497">
    <property type="entry name" value="Peripla_BP_2"/>
    <property type="match status" value="1"/>
</dbReference>
<gene>
    <name evidence="3" type="ORF">AC731_016725</name>
</gene>
<evidence type="ECO:0000313" key="4">
    <source>
        <dbReference type="Proteomes" id="UP000036902"/>
    </source>
</evidence>
<accession>A0A127K8Z1</accession>
<protein>
    <submittedName>
        <fullName evidence="3">Cobalamin-binding protein</fullName>
    </submittedName>
</protein>
<dbReference type="EMBL" id="CP014646">
    <property type="protein sequence ID" value="AMO38436.1"/>
    <property type="molecule type" value="Genomic_DNA"/>
</dbReference>
<evidence type="ECO:0000256" key="1">
    <source>
        <dbReference type="ARBA" id="ARBA00022729"/>
    </source>
</evidence>
<dbReference type="InterPro" id="IPR050902">
    <property type="entry name" value="ABC_Transporter_SBP"/>
</dbReference>
<dbReference type="RefSeq" id="WP_004259892.1">
    <property type="nucleotide sequence ID" value="NZ_CP014646.1"/>
</dbReference>
<dbReference type="PANTHER" id="PTHR30535:SF35">
    <property type="entry name" value="PERIPLASMIC BINDING PROTEIN"/>
    <property type="match status" value="1"/>
</dbReference>
<dbReference type="AlphaFoldDB" id="A0A127K8Z1"/>
<dbReference type="KEGG" id="thu:AC731_016725"/>
<feature type="domain" description="Fe/B12 periplasmic-binding" evidence="2">
    <location>
        <begin position="32"/>
        <end position="286"/>
    </location>
</feature>
<dbReference type="STRING" id="1134435.AC731_016725"/>
<sequence>MHLADPRFTDPAAPVLRDALGTLHQSAGSSARIVSLVPSLTELLFELDLGAQVVGRTGFCIHPREALRAVPKVGGTKDVKMDRIRELAPTHVIANIDENRRETIDELAAFVPNIVVTHPCGPRDNLALFDLFGGLFGRERAAQALAADLRAALGEAEAVRAALPAERVLYLIWREPWMTVARDTYVSAMLAEVGWTTLPGVHGGVSGAGRYPAFDWSAGWLGDVERVFLSSEPYHFQLRHADEVTALSGRPATLIDGEMVSWYGSRVVAGLRYLAGLRRQLVDFAR</sequence>
<proteinExistence type="predicted"/>
<keyword evidence="4" id="KW-1185">Reference proteome</keyword>
<dbReference type="NCBIfam" id="NF038402">
    <property type="entry name" value="TroA_like"/>
    <property type="match status" value="1"/>
</dbReference>
<dbReference type="Proteomes" id="UP000036902">
    <property type="component" value="Chromosome"/>
</dbReference>
<name>A0A127K8Z1_9RHOO</name>
<organism evidence="3 4">
    <name type="scientific">Thauera humireducens</name>
    <dbReference type="NCBI Taxonomy" id="1134435"/>
    <lineage>
        <taxon>Bacteria</taxon>
        <taxon>Pseudomonadati</taxon>
        <taxon>Pseudomonadota</taxon>
        <taxon>Betaproteobacteria</taxon>
        <taxon>Rhodocyclales</taxon>
        <taxon>Zoogloeaceae</taxon>
        <taxon>Thauera</taxon>
    </lineage>
</organism>
<dbReference type="InterPro" id="IPR002491">
    <property type="entry name" value="ABC_transptr_periplasmic_BD"/>
</dbReference>
<dbReference type="Gene3D" id="3.40.50.1980">
    <property type="entry name" value="Nitrogenase molybdenum iron protein domain"/>
    <property type="match status" value="2"/>
</dbReference>
<evidence type="ECO:0000313" key="3">
    <source>
        <dbReference type="EMBL" id="AMO38436.1"/>
    </source>
</evidence>
<reference evidence="4" key="1">
    <citation type="submission" date="2016-03" db="EMBL/GenBank/DDBJ databases">
        <authorList>
            <person name="Ma C."/>
            <person name="Zhou S."/>
            <person name="Yang G."/>
        </authorList>
    </citation>
    <scope>NUCLEOTIDE SEQUENCE [LARGE SCALE GENOMIC DNA]</scope>
    <source>
        <strain evidence="4">SgZ-1</strain>
    </source>
</reference>
<dbReference type="PANTHER" id="PTHR30535">
    <property type="entry name" value="VITAMIN B12-BINDING PROTEIN"/>
    <property type="match status" value="1"/>
</dbReference>